<dbReference type="InterPro" id="IPR025683">
    <property type="entry name" value="Protein_beta"/>
</dbReference>
<organism evidence="1 2">
    <name type="scientific">Amycolatopsis acidiphila</name>
    <dbReference type="NCBI Taxonomy" id="715473"/>
    <lineage>
        <taxon>Bacteria</taxon>
        <taxon>Bacillati</taxon>
        <taxon>Actinomycetota</taxon>
        <taxon>Actinomycetes</taxon>
        <taxon>Pseudonocardiales</taxon>
        <taxon>Pseudonocardiaceae</taxon>
        <taxon>Amycolatopsis</taxon>
    </lineage>
</organism>
<dbReference type="EMBL" id="VJZA01000054">
    <property type="protein sequence ID" value="TVT18894.1"/>
    <property type="molecule type" value="Genomic_DNA"/>
</dbReference>
<proteinExistence type="predicted"/>
<evidence type="ECO:0000313" key="1">
    <source>
        <dbReference type="EMBL" id="TVT18894.1"/>
    </source>
</evidence>
<sequence length="374" mass="40844">MLSSVRAHYVPILVTKRGELGAINDLPPETKDRFTPLFVAHPVDWNYETDAPAKSVVEHVRGLGQKLARVFESRRAYFDPALLVEDAEWEEAQSHPLVTVIDEAADNGLQLVPVVAPGRHPSYNQALTQVHQSRGLGVCVRLSPIHWPANPPAISELEKLLADLSLEPGQVDLVLDAGGDVENEAVRALAFAALSNLPFAQDWRSLVLSGGPFPKDLSAFSRNTVSRIPRLEWDLWRDIENEARIEGWRLPDFGDYGVAHPDPRVMVDPRFLSISAAIRYTASSHWLAAKGELFKGRGGSGSGGDAIVPVAQMICEASEYCGPSYSVGDAWISDVAHGLTSGGNPEKWRRIATNHHLVFVTETLANSGETSVLT</sequence>
<dbReference type="Proteomes" id="UP000318578">
    <property type="component" value="Unassembled WGS sequence"/>
</dbReference>
<evidence type="ECO:0000313" key="2">
    <source>
        <dbReference type="Proteomes" id="UP000318578"/>
    </source>
</evidence>
<evidence type="ECO:0008006" key="3">
    <source>
        <dbReference type="Google" id="ProtNLM"/>
    </source>
</evidence>
<protein>
    <recommendedName>
        <fullName evidence="3">Beta family protein</fullName>
    </recommendedName>
</protein>
<reference evidence="1 2" key="1">
    <citation type="submission" date="2019-07" db="EMBL/GenBank/DDBJ databases">
        <title>New species of Amycolatopsis and Streptomyces.</title>
        <authorList>
            <person name="Duangmal K."/>
            <person name="Teo W.F.A."/>
            <person name="Lipun K."/>
        </authorList>
    </citation>
    <scope>NUCLEOTIDE SEQUENCE [LARGE SCALE GENOMIC DNA]</scope>
    <source>
        <strain evidence="1 2">JCM 30562</strain>
    </source>
</reference>
<dbReference type="RefSeq" id="WP_144642539.1">
    <property type="nucleotide sequence ID" value="NZ_BNAX01000013.1"/>
</dbReference>
<gene>
    <name evidence="1" type="ORF">FNH06_26025</name>
</gene>
<name>A0A558A3P9_9PSEU</name>
<dbReference type="Pfam" id="PF14350">
    <property type="entry name" value="Beta_protein"/>
    <property type="match status" value="1"/>
</dbReference>
<comment type="caution">
    <text evidence="1">The sequence shown here is derived from an EMBL/GenBank/DDBJ whole genome shotgun (WGS) entry which is preliminary data.</text>
</comment>
<keyword evidence="2" id="KW-1185">Reference proteome</keyword>
<accession>A0A558A3P9</accession>
<dbReference type="AlphaFoldDB" id="A0A558A3P9"/>
<dbReference type="OrthoDB" id="4764243at2"/>